<evidence type="ECO:0000256" key="1">
    <source>
        <dbReference type="SAM" id="Phobius"/>
    </source>
</evidence>
<dbReference type="Proteomes" id="UP000218767">
    <property type="component" value="Unassembled WGS sequence"/>
</dbReference>
<name>A0A2A4WX04_9GAMM</name>
<sequence>MEHTIQSTANLMKALAIAVVVAAIVFVTLVLPIEFGIDPTGLGDRLGVINLISAEPEPQVVERAEEGDLAFRSDETVIAVPANSGLEYKFFLDQHGSLNYEWNLDTDTTLYFDLHGEPQGDTTGYFESYGAATVNAMKGTITTPFAGSHGWYWRNGTDEDVNVTLTTQGNYEIIGLK</sequence>
<feature type="transmembrane region" description="Helical" evidence="1">
    <location>
        <begin position="12"/>
        <end position="33"/>
    </location>
</feature>
<gene>
    <name evidence="2" type="ORF">COB20_14565</name>
</gene>
<keyword evidence="1" id="KW-1133">Transmembrane helix</keyword>
<keyword evidence="1" id="KW-0812">Transmembrane</keyword>
<organism evidence="2 3">
    <name type="scientific">SAR86 cluster bacterium</name>
    <dbReference type="NCBI Taxonomy" id="2030880"/>
    <lineage>
        <taxon>Bacteria</taxon>
        <taxon>Pseudomonadati</taxon>
        <taxon>Pseudomonadota</taxon>
        <taxon>Gammaproteobacteria</taxon>
        <taxon>SAR86 cluster</taxon>
    </lineage>
</organism>
<dbReference type="EMBL" id="NVUL01000094">
    <property type="protein sequence ID" value="PCI74766.1"/>
    <property type="molecule type" value="Genomic_DNA"/>
</dbReference>
<evidence type="ECO:0008006" key="4">
    <source>
        <dbReference type="Google" id="ProtNLM"/>
    </source>
</evidence>
<reference evidence="3" key="1">
    <citation type="submission" date="2017-08" db="EMBL/GenBank/DDBJ databases">
        <title>A dynamic microbial community with high functional redundancy inhabits the cold, oxic subseafloor aquifer.</title>
        <authorList>
            <person name="Tully B.J."/>
            <person name="Wheat C.G."/>
            <person name="Glazer B.T."/>
            <person name="Huber J.A."/>
        </authorList>
    </citation>
    <scope>NUCLEOTIDE SEQUENCE [LARGE SCALE GENOMIC DNA]</scope>
</reference>
<proteinExistence type="predicted"/>
<protein>
    <recommendedName>
        <fullName evidence="4">Transmembrane anchor protein</fullName>
    </recommendedName>
</protein>
<evidence type="ECO:0000313" key="3">
    <source>
        <dbReference type="Proteomes" id="UP000218767"/>
    </source>
</evidence>
<comment type="caution">
    <text evidence="2">The sequence shown here is derived from an EMBL/GenBank/DDBJ whole genome shotgun (WGS) entry which is preliminary data.</text>
</comment>
<evidence type="ECO:0000313" key="2">
    <source>
        <dbReference type="EMBL" id="PCI74766.1"/>
    </source>
</evidence>
<accession>A0A2A4WX04</accession>
<dbReference type="AlphaFoldDB" id="A0A2A4WX04"/>
<keyword evidence="1" id="KW-0472">Membrane</keyword>